<feature type="region of interest" description="Disordered" evidence="1">
    <location>
        <begin position="290"/>
        <end position="313"/>
    </location>
</feature>
<organism evidence="2 3">
    <name type="scientific">Paraburkholderia guartelaensis</name>
    <dbReference type="NCBI Taxonomy" id="2546446"/>
    <lineage>
        <taxon>Bacteria</taxon>
        <taxon>Pseudomonadati</taxon>
        <taxon>Pseudomonadota</taxon>
        <taxon>Betaproteobacteria</taxon>
        <taxon>Burkholderiales</taxon>
        <taxon>Burkholderiaceae</taxon>
        <taxon>Paraburkholderia</taxon>
    </lineage>
</organism>
<reference evidence="2 3" key="1">
    <citation type="submission" date="2024-01" db="EMBL/GenBank/DDBJ databases">
        <title>The diversity of rhizobia nodulating Mimosa spp. in eleven states of Brazil covering several biomes is determined by host plant, location, and edaphic factors.</title>
        <authorList>
            <person name="Rouws L."/>
            <person name="Barauna A."/>
            <person name="Beukes C."/>
            <person name="De Faria S.M."/>
            <person name="Gross E."/>
            <person name="Dos Reis Junior F.B."/>
            <person name="Simon M."/>
            <person name="Maluk M."/>
            <person name="Odee D.W."/>
            <person name="Kenicer G."/>
            <person name="Young J.P.W."/>
            <person name="Reis V.M."/>
            <person name="Zilli J."/>
            <person name="James E.K."/>
        </authorList>
    </citation>
    <scope>NUCLEOTIDE SEQUENCE [LARGE SCALE GENOMIC DNA]</scope>
    <source>
        <strain evidence="2 3">JPY164</strain>
    </source>
</reference>
<evidence type="ECO:0000313" key="2">
    <source>
        <dbReference type="EMBL" id="MEM5450760.1"/>
    </source>
</evidence>
<keyword evidence="3" id="KW-1185">Reference proteome</keyword>
<proteinExistence type="predicted"/>
<comment type="caution">
    <text evidence="2">The sequence shown here is derived from an EMBL/GenBank/DDBJ whole genome shotgun (WGS) entry which is preliminary data.</text>
</comment>
<dbReference type="RefSeq" id="WP_368603100.1">
    <property type="nucleotide sequence ID" value="NZ_JAYMRW010000011.1"/>
</dbReference>
<dbReference type="Proteomes" id="UP001390669">
    <property type="component" value="Unassembled WGS sequence"/>
</dbReference>
<accession>A0ABU9SIB1</accession>
<evidence type="ECO:0008006" key="4">
    <source>
        <dbReference type="Google" id="ProtNLM"/>
    </source>
</evidence>
<evidence type="ECO:0000256" key="1">
    <source>
        <dbReference type="SAM" id="MobiDB-lite"/>
    </source>
</evidence>
<protein>
    <recommendedName>
        <fullName evidence="4">DUF5636 domain-containing protein</fullName>
    </recommendedName>
</protein>
<evidence type="ECO:0000313" key="3">
    <source>
        <dbReference type="Proteomes" id="UP001390669"/>
    </source>
</evidence>
<gene>
    <name evidence="2" type="ORF">VSR33_25075</name>
</gene>
<dbReference type="EMBL" id="JAYMRW010000011">
    <property type="protein sequence ID" value="MEM5450760.1"/>
    <property type="molecule type" value="Genomic_DNA"/>
</dbReference>
<sequence>MTKDEYLTGEVNKFVVWMSKHLDSETFAHAYRNRKNGMQWKCRSLFDAYVQYAWPHDEIARLGVLEGSTFTSNAKVLAALRSDLLAALDSTRSDRDALVAAIDVMIWGGVRRGNVNWLLQNEPGLAALINATRLAFEAGDTAHSTLTSRALRFNAGMTKVYSLVCSDFIIYDSRVAAALGWAVVKYCRIHGISTVPDGLRFPWAPGYEAANARAPKQRNPSEGGWNFPRLQSGPMHAEWNMRANWILTEVLRREGAPHSGFRAIADEGTRLRALESALFMIGYDLNSPSTGDTVSADDAPSGDQLSGGPVAVSDEPSESWVACKTLGRRTAFRYRIVTSSIETVGEGADQIIEFSDAIVNRALTLLVSAEEYGEKPFGLHNSATETRDPNGRWGMGKAYRLARNEAGNAPDTSRLVAVLEEVGVLERVRKTPHLAWRLASKVDVENGCVNIRPLLEWYLSREQDA</sequence>
<name>A0ABU9SIB1_9BURK</name>